<evidence type="ECO:0000313" key="4">
    <source>
        <dbReference type="Proteomes" id="UP000248161"/>
    </source>
</evidence>
<organism evidence="3 4">
    <name type="scientific">Candidatus Thalassarchaeum betae</name>
    <dbReference type="NCBI Taxonomy" id="2599289"/>
    <lineage>
        <taxon>Archaea</taxon>
        <taxon>Methanobacteriati</taxon>
        <taxon>Thermoplasmatota</taxon>
        <taxon>Candidatus Poseidoniia</taxon>
        <taxon>Candidatus Poseidoniales</taxon>
        <taxon>Candidatus Thalassarchaeaceae</taxon>
        <taxon>Candidatus Thalassarchaeum</taxon>
    </lineage>
</organism>
<proteinExistence type="predicted"/>
<feature type="transmembrane region" description="Helical" evidence="2">
    <location>
        <begin position="114"/>
        <end position="132"/>
    </location>
</feature>
<feature type="transmembrane region" description="Helical" evidence="2">
    <location>
        <begin position="138"/>
        <end position="159"/>
    </location>
</feature>
<feature type="transmembrane region" description="Helical" evidence="2">
    <location>
        <begin position="41"/>
        <end position="61"/>
    </location>
</feature>
<dbReference type="AlphaFoldDB" id="A0A2V3HPK0"/>
<evidence type="ECO:0000256" key="2">
    <source>
        <dbReference type="SAM" id="Phobius"/>
    </source>
</evidence>
<feature type="region of interest" description="Disordered" evidence="1">
    <location>
        <begin position="187"/>
        <end position="207"/>
    </location>
</feature>
<dbReference type="Proteomes" id="UP000248161">
    <property type="component" value="Unassembled WGS sequence"/>
</dbReference>
<name>A0A2V3HPK0_9ARCH</name>
<feature type="transmembrane region" description="Helical" evidence="2">
    <location>
        <begin position="81"/>
        <end position="102"/>
    </location>
</feature>
<protein>
    <submittedName>
        <fullName evidence="3">Uncharacterized protein</fullName>
    </submittedName>
</protein>
<comment type="caution">
    <text evidence="3">The sequence shown here is derived from an EMBL/GenBank/DDBJ whole genome shotgun (WGS) entry which is preliminary data.</text>
</comment>
<sequence length="207" mass="23489">MVVSGWRDKLDELDPAHRHMLEGGSLSRMFLRYPLTTSHPVFVGGFYGLLIGLTLLLPYGYQGNAEGNELGEIIREWGLQTLILVTMTAFLGGFSSLVVSAVKRPPIRLENRRRYLFPFPFVGLVILSVSMMNEIPEYATWLGWFFFVFPGPLYIHLSYAPRWRILDRLDRGLMPFEGMRKTIDEAPADDAAEADDEELDEVVEASS</sequence>
<evidence type="ECO:0000313" key="3">
    <source>
        <dbReference type="EMBL" id="PXF21057.1"/>
    </source>
</evidence>
<keyword evidence="2" id="KW-1133">Transmembrane helix</keyword>
<keyword evidence="2" id="KW-0472">Membrane</keyword>
<keyword evidence="2" id="KW-0812">Transmembrane</keyword>
<accession>A0A2V3HPK0</accession>
<dbReference type="EMBL" id="PSPG01000012">
    <property type="protein sequence ID" value="PXF21057.1"/>
    <property type="molecule type" value="Genomic_DNA"/>
</dbReference>
<gene>
    <name evidence="3" type="ORF">CXX69_05575</name>
</gene>
<evidence type="ECO:0000256" key="1">
    <source>
        <dbReference type="SAM" id="MobiDB-lite"/>
    </source>
</evidence>
<reference evidence="3 4" key="1">
    <citation type="journal article" date="2015" name="Nat. Commun.">
        <title>Genomic and transcriptomic evidence for scavenging of diverse organic compounds by widespread deep-sea archaea.</title>
        <authorList>
            <person name="Li M."/>
            <person name="Baker B.J."/>
            <person name="Anantharaman K."/>
            <person name="Jain S."/>
            <person name="Breier J.A."/>
            <person name="Dick G.J."/>
        </authorList>
    </citation>
    <scope>NUCLEOTIDE SEQUENCE [LARGE SCALE GENOMIC DNA]</scope>
    <source>
        <strain evidence="3">Cayman_51_deep</strain>
    </source>
</reference>